<feature type="compositionally biased region" description="Acidic residues" evidence="1">
    <location>
        <begin position="23"/>
        <end position="33"/>
    </location>
</feature>
<keyword evidence="3" id="KW-1185">Reference proteome</keyword>
<feature type="region of interest" description="Disordered" evidence="1">
    <location>
        <begin position="1"/>
        <end position="40"/>
    </location>
</feature>
<gene>
    <name evidence="2" type="ORF">FHR84_002234</name>
</gene>
<dbReference type="RefSeq" id="WP_281361290.1">
    <property type="nucleotide sequence ID" value="NZ_JACBYW010000003.1"/>
</dbReference>
<name>A0A852YZF6_9ACTN</name>
<reference evidence="2 3" key="1">
    <citation type="submission" date="2020-07" db="EMBL/GenBank/DDBJ databases">
        <title>Genomic Encyclopedia of Type Strains, Phase III (KMG-III): the genomes of soil and plant-associated and newly described type strains.</title>
        <authorList>
            <person name="Whitman W."/>
        </authorList>
    </citation>
    <scope>NUCLEOTIDE SEQUENCE [LARGE SCALE GENOMIC DNA]</scope>
    <source>
        <strain evidence="2 3">CECT 8576</strain>
    </source>
</reference>
<dbReference type="Proteomes" id="UP000548304">
    <property type="component" value="Unassembled WGS sequence"/>
</dbReference>
<protein>
    <submittedName>
        <fullName evidence="2">Uncharacterized protein</fullName>
    </submittedName>
</protein>
<comment type="caution">
    <text evidence="2">The sequence shown here is derived from an EMBL/GenBank/DDBJ whole genome shotgun (WGS) entry which is preliminary data.</text>
</comment>
<evidence type="ECO:0000313" key="3">
    <source>
        <dbReference type="Proteomes" id="UP000548304"/>
    </source>
</evidence>
<sequence length="40" mass="4765">MLWRSSMGKRDSDRDGQGTPQPDEWENWETEDDGDKHEDK</sequence>
<evidence type="ECO:0000256" key="1">
    <source>
        <dbReference type="SAM" id="MobiDB-lite"/>
    </source>
</evidence>
<accession>A0A852YZF6</accession>
<evidence type="ECO:0000313" key="2">
    <source>
        <dbReference type="EMBL" id="NYH78909.1"/>
    </source>
</evidence>
<proteinExistence type="predicted"/>
<organism evidence="2 3">
    <name type="scientific">Actinopolyspora biskrensis</name>
    <dbReference type="NCBI Taxonomy" id="1470178"/>
    <lineage>
        <taxon>Bacteria</taxon>
        <taxon>Bacillati</taxon>
        <taxon>Actinomycetota</taxon>
        <taxon>Actinomycetes</taxon>
        <taxon>Actinopolysporales</taxon>
        <taxon>Actinopolysporaceae</taxon>
        <taxon>Actinopolyspora</taxon>
    </lineage>
</organism>
<dbReference type="AlphaFoldDB" id="A0A852YZF6"/>
<dbReference type="EMBL" id="JACBYW010000003">
    <property type="protein sequence ID" value="NYH78909.1"/>
    <property type="molecule type" value="Genomic_DNA"/>
</dbReference>